<dbReference type="InterPro" id="IPR008921">
    <property type="entry name" value="DNA_pol3_clamp-load_cplx_C"/>
</dbReference>
<dbReference type="SUPFAM" id="SSF48019">
    <property type="entry name" value="post-AAA+ oligomerization domain-like"/>
    <property type="match status" value="1"/>
</dbReference>
<dbReference type="GO" id="GO:0003677">
    <property type="term" value="F:DNA binding"/>
    <property type="evidence" value="ECO:0007669"/>
    <property type="project" value="InterPro"/>
</dbReference>
<evidence type="ECO:0000313" key="2">
    <source>
        <dbReference type="Proteomes" id="UP000177026"/>
    </source>
</evidence>
<organism evidence="1 2">
    <name type="scientific">Candidatus Roizmanbacteria bacterium RIFCSPHIGHO2_01_FULL_39_8</name>
    <dbReference type="NCBI Taxonomy" id="1802033"/>
    <lineage>
        <taxon>Bacteria</taxon>
        <taxon>Candidatus Roizmaniibacteriota</taxon>
    </lineage>
</organism>
<dbReference type="Gene3D" id="1.20.272.10">
    <property type="match status" value="1"/>
</dbReference>
<evidence type="ECO:0008006" key="3">
    <source>
        <dbReference type="Google" id="ProtNLM"/>
    </source>
</evidence>
<proteinExistence type="predicted"/>
<accession>A0A1F7GSM3</accession>
<reference evidence="1 2" key="1">
    <citation type="journal article" date="2016" name="Nat. Commun.">
        <title>Thousands of microbial genomes shed light on interconnected biogeochemical processes in an aquifer system.</title>
        <authorList>
            <person name="Anantharaman K."/>
            <person name="Brown C.T."/>
            <person name="Hug L.A."/>
            <person name="Sharon I."/>
            <person name="Castelle C.J."/>
            <person name="Probst A.J."/>
            <person name="Thomas B.C."/>
            <person name="Singh A."/>
            <person name="Wilkins M.J."/>
            <person name="Karaoz U."/>
            <person name="Brodie E.L."/>
            <person name="Williams K.H."/>
            <person name="Hubbard S.S."/>
            <person name="Banfield J.F."/>
        </authorList>
    </citation>
    <scope>NUCLEOTIDE SEQUENCE [LARGE SCALE GENOMIC DNA]</scope>
</reference>
<comment type="caution">
    <text evidence="1">The sequence shown here is derived from an EMBL/GenBank/DDBJ whole genome shotgun (WGS) entry which is preliminary data.</text>
</comment>
<dbReference type="GO" id="GO:0006260">
    <property type="term" value="P:DNA replication"/>
    <property type="evidence" value="ECO:0007669"/>
    <property type="project" value="InterPro"/>
</dbReference>
<protein>
    <recommendedName>
        <fullName evidence="3">DNA polymerase III delta N-terminal domain-containing protein</fullName>
    </recommendedName>
</protein>
<sequence>MLLTICGEDTVSSRNYLVLLKKQYSEKGYEVKDLTAEELLSFTLSEAQSPSLFFEKRVIFCDSVSKHIKKNSNLLSELKKIEKSALLNLINWEKESAWELRFPKVGTVKEFKPSQTIFKLADSLFPTNKRIFLANLESFMNETNEHFVFSMINKLVRNLLIIKTGEMPTRMQAWQAGKLRRQAAFWKLENLLLFYGALYKIDVGIKTSSIPYSIKESLAILACHFL</sequence>
<dbReference type="AlphaFoldDB" id="A0A1F7GSM3"/>
<gene>
    <name evidence="1" type="ORF">A2866_03555</name>
</gene>
<dbReference type="EMBL" id="MFZI01000012">
    <property type="protein sequence ID" value="OGK21811.1"/>
    <property type="molecule type" value="Genomic_DNA"/>
</dbReference>
<name>A0A1F7GSM3_9BACT</name>
<evidence type="ECO:0000313" key="1">
    <source>
        <dbReference type="EMBL" id="OGK21811.1"/>
    </source>
</evidence>
<dbReference type="Proteomes" id="UP000177026">
    <property type="component" value="Unassembled WGS sequence"/>
</dbReference>